<keyword evidence="1" id="KW-0560">Oxidoreductase</keyword>
<dbReference type="Gene3D" id="3.30.9.10">
    <property type="entry name" value="D-Amino Acid Oxidase, subunit A, domain 2"/>
    <property type="match status" value="1"/>
</dbReference>
<evidence type="ECO:0000256" key="1">
    <source>
        <dbReference type="ARBA" id="ARBA00023002"/>
    </source>
</evidence>
<dbReference type="Proteomes" id="UP000322080">
    <property type="component" value="Unassembled WGS sequence"/>
</dbReference>
<organism evidence="3 4">
    <name type="scientific">Maritimibacter fusiformis</name>
    <dbReference type="NCBI Taxonomy" id="2603819"/>
    <lineage>
        <taxon>Bacteria</taxon>
        <taxon>Pseudomonadati</taxon>
        <taxon>Pseudomonadota</taxon>
        <taxon>Alphaproteobacteria</taxon>
        <taxon>Rhodobacterales</taxon>
        <taxon>Roseobacteraceae</taxon>
        <taxon>Maritimibacter</taxon>
    </lineage>
</organism>
<reference evidence="3 4" key="1">
    <citation type="submission" date="2019-08" db="EMBL/GenBank/DDBJ databases">
        <title>Identification of a novel species of the genus Boseongicola.</title>
        <authorList>
            <person name="Zhang X.-Q."/>
        </authorList>
    </citation>
    <scope>NUCLEOTIDE SEQUENCE [LARGE SCALE GENOMIC DNA]</scope>
    <source>
        <strain evidence="3 4">HY14</strain>
    </source>
</reference>
<accession>A0A5D0RGF1</accession>
<dbReference type="InterPro" id="IPR006076">
    <property type="entry name" value="FAD-dep_OxRdtase"/>
</dbReference>
<evidence type="ECO:0000259" key="2">
    <source>
        <dbReference type="Pfam" id="PF01266"/>
    </source>
</evidence>
<name>A0A5D0RGF1_9RHOB</name>
<dbReference type="EMBL" id="VSIY01000013">
    <property type="protein sequence ID" value="TYB80453.1"/>
    <property type="molecule type" value="Genomic_DNA"/>
</dbReference>
<dbReference type="PANTHER" id="PTHR13847:SF281">
    <property type="entry name" value="FAD DEPENDENT OXIDOREDUCTASE DOMAIN-CONTAINING PROTEIN"/>
    <property type="match status" value="1"/>
</dbReference>
<feature type="domain" description="FAD dependent oxidoreductase" evidence="2">
    <location>
        <begin position="37"/>
        <end position="396"/>
    </location>
</feature>
<gene>
    <name evidence="3" type="ORF">FVF75_12465</name>
</gene>
<evidence type="ECO:0000313" key="3">
    <source>
        <dbReference type="EMBL" id="TYB80453.1"/>
    </source>
</evidence>
<protein>
    <submittedName>
        <fullName evidence="3">FAD-dependent oxidoreductase</fullName>
    </submittedName>
</protein>
<dbReference type="InterPro" id="IPR036188">
    <property type="entry name" value="FAD/NAD-bd_sf"/>
</dbReference>
<proteinExistence type="predicted"/>
<dbReference type="RefSeq" id="WP_148378394.1">
    <property type="nucleotide sequence ID" value="NZ_VSIY01000013.1"/>
</dbReference>
<comment type="caution">
    <text evidence="3">The sequence shown here is derived from an EMBL/GenBank/DDBJ whole genome shotgun (WGS) entry which is preliminary data.</text>
</comment>
<dbReference type="PANTHER" id="PTHR13847">
    <property type="entry name" value="SARCOSINE DEHYDROGENASE-RELATED"/>
    <property type="match status" value="1"/>
</dbReference>
<dbReference type="AlphaFoldDB" id="A0A5D0RGF1"/>
<dbReference type="GO" id="GO:0016491">
    <property type="term" value="F:oxidoreductase activity"/>
    <property type="evidence" value="ECO:0007669"/>
    <property type="project" value="UniProtKB-KW"/>
</dbReference>
<keyword evidence="4" id="KW-1185">Reference proteome</keyword>
<evidence type="ECO:0000313" key="4">
    <source>
        <dbReference type="Proteomes" id="UP000322080"/>
    </source>
</evidence>
<dbReference type="SUPFAM" id="SSF51905">
    <property type="entry name" value="FAD/NAD(P)-binding domain"/>
    <property type="match status" value="1"/>
</dbReference>
<sequence>MRRLYEPFAYSDAARADCAWGLDRDWPALNADRATEVAVIGGGYTGLSAALHLAGAGVDVTLLEAQVPGWGASGRNGGFCCLGGAMAGDATLARRFGRDQADLWVTAQRDAIDLVAELIETYEIDADRHSDGEAVLAHRPRVMREFKAEHAHLLRLGIASEIIPRTALAAHGLVAAGTFGALHIKAGFALDPGKYAAGLARAAKAAGAAIFAHSPVEAIRLEGPGFRLTTPRSTVTARRIILATNGYSAEDLPDWLRSRTMPLQSNILVTRKLTGDERAAQGWTSSLMAYDSRSLLHYFRLLPDGRFLFGMRGGTRAGAARDAAMRSKVRADFDAMFPAWAGVEAPHFWSGLLNLSRGQTPYVGPIPGLPGAFTAMAYHGNGVAMASYSGALVADLAQGKTPQRPFPTVMQSPLGRFPLGRLRRVLLDAGARALALRDAL</sequence>
<dbReference type="Pfam" id="PF01266">
    <property type="entry name" value="DAO"/>
    <property type="match status" value="1"/>
</dbReference>
<dbReference type="Gene3D" id="3.50.50.60">
    <property type="entry name" value="FAD/NAD(P)-binding domain"/>
    <property type="match status" value="1"/>
</dbReference>
<dbReference type="GO" id="GO:0005737">
    <property type="term" value="C:cytoplasm"/>
    <property type="evidence" value="ECO:0007669"/>
    <property type="project" value="TreeGrafter"/>
</dbReference>